<sequence length="591" mass="66315">MRPAYVSNQSAFVATMPLGKRPILPFFPMSLPDESLASRVTRFHFERGNAKTRETYQELFGSSPFALSNLFLPRIEALAQRLPGNPHANVEKLIHEGTLLPIARLFTASTTTWASADYVRRSVGESGSTRICLQCIKEDVSQFETVYLHRSHQIPAVTACWKHGWRLLDHCPECGCPIESPKDLTLAPWLGCYCGYRFELAEQEPSDYVASSKENDIARFASLVLTHVPERMLAENLPRVLRDRALEMGFRWGKEKVDRKSLKAAMESHYSPTLLARLDRAYATAKTKNWFNFLGLTKEAIEGPFNRNLLLANYLFQDAEAFLAKLAEIETQGPFVAAVEISPHDMHSPSQMNRTTNGVNVLIERLTSIAIAENLEISDLWRDYYGAMKRIAVSGSKAGIEALKKAIEQNGMKSAKKHGRSSAKKVHPKDADWAEEIKKTASRLFSEPGRPTRISIASLVRNTKFQPATWPDAISFPLTRAACATLQESQWHFYARRVMWAMARYHGKAVARSLITEDAGLEHHRATDVYHYLVSSAIVPIAPFVKQLEAKGIARDWSGPCPEKVYRKAGRGYQKTGVITAYAPPDFTGKT</sequence>
<evidence type="ECO:0000313" key="3">
    <source>
        <dbReference type="Proteomes" id="UP000323671"/>
    </source>
</evidence>
<proteinExistence type="predicted"/>
<dbReference type="InterPro" id="IPR009492">
    <property type="entry name" value="TniQ"/>
</dbReference>
<feature type="domain" description="TniQ" evidence="1">
    <location>
        <begin position="25"/>
        <end position="167"/>
    </location>
</feature>
<protein>
    <recommendedName>
        <fullName evidence="1">TniQ domain-containing protein</fullName>
    </recommendedName>
</protein>
<dbReference type="AlphaFoldDB" id="A0A5C1E5T2"/>
<evidence type="ECO:0000259" key="1">
    <source>
        <dbReference type="Pfam" id="PF06527"/>
    </source>
</evidence>
<organism evidence="2 3">
    <name type="scientific">Oryzomicrobium terrae</name>
    <dbReference type="NCBI Taxonomy" id="1735038"/>
    <lineage>
        <taxon>Bacteria</taxon>
        <taxon>Pseudomonadati</taxon>
        <taxon>Pseudomonadota</taxon>
        <taxon>Betaproteobacteria</taxon>
        <taxon>Rhodocyclales</taxon>
        <taxon>Rhodocyclaceae</taxon>
        <taxon>Oryzomicrobium</taxon>
    </lineage>
</organism>
<gene>
    <name evidence="2" type="ORF">OTERR_04430</name>
</gene>
<evidence type="ECO:0000313" key="2">
    <source>
        <dbReference type="EMBL" id="QEL63919.1"/>
    </source>
</evidence>
<name>A0A5C1E5T2_9RHOO</name>
<dbReference type="EMBL" id="CP022579">
    <property type="protein sequence ID" value="QEL63919.1"/>
    <property type="molecule type" value="Genomic_DNA"/>
</dbReference>
<dbReference type="Pfam" id="PF06527">
    <property type="entry name" value="TniQ"/>
    <property type="match status" value="1"/>
</dbReference>
<keyword evidence="3" id="KW-1185">Reference proteome</keyword>
<accession>A0A5C1E5T2</accession>
<reference evidence="2 3" key="1">
    <citation type="submission" date="2017-07" db="EMBL/GenBank/DDBJ databases">
        <title>Complete genome sequence of Oryzomicrobium terrae TPP412.</title>
        <authorList>
            <person name="Chiu L.-W."/>
            <person name="Lo K.-J."/>
            <person name="Tsai Y.-M."/>
            <person name="Lin S.-S."/>
            <person name="Kuo C.-H."/>
            <person name="Liu C.-T."/>
        </authorList>
    </citation>
    <scope>NUCLEOTIDE SEQUENCE [LARGE SCALE GENOMIC DNA]</scope>
    <source>
        <strain evidence="2 3">TPP412</strain>
    </source>
</reference>
<dbReference type="Proteomes" id="UP000323671">
    <property type="component" value="Chromosome"/>
</dbReference>
<dbReference type="KEGG" id="otr:OTERR_04430"/>